<protein>
    <submittedName>
        <fullName evidence="4">Uncharacterized protein</fullName>
    </submittedName>
</protein>
<dbReference type="InterPro" id="IPR040246">
    <property type="entry name" value="C16orf87-like"/>
</dbReference>
<evidence type="ECO:0000313" key="4">
    <source>
        <dbReference type="EMBL" id="CAH1778264.1"/>
    </source>
</evidence>
<feature type="region of interest" description="Disordered" evidence="3">
    <location>
        <begin position="89"/>
        <end position="173"/>
    </location>
</feature>
<evidence type="ECO:0000256" key="3">
    <source>
        <dbReference type="SAM" id="MobiDB-lite"/>
    </source>
</evidence>
<comment type="caution">
    <text evidence="4">The sequence shown here is derived from an EMBL/GenBank/DDBJ whole genome shotgun (WGS) entry which is preliminary data.</text>
</comment>
<reference evidence="4" key="1">
    <citation type="submission" date="2022-03" db="EMBL/GenBank/DDBJ databases">
        <authorList>
            <person name="Martin C."/>
        </authorList>
    </citation>
    <scope>NUCLEOTIDE SEQUENCE</scope>
</reference>
<name>A0A8J1TI77_OWEFU</name>
<dbReference type="PANTHER" id="PTHR31101">
    <property type="entry name" value="UPF0547 PROTEIN C16ORF87"/>
    <property type="match status" value="1"/>
</dbReference>
<feature type="compositionally biased region" description="Basic and acidic residues" evidence="3">
    <location>
        <begin position="115"/>
        <end position="125"/>
    </location>
</feature>
<accession>A0A8J1TI77</accession>
<evidence type="ECO:0000313" key="5">
    <source>
        <dbReference type="Proteomes" id="UP000749559"/>
    </source>
</evidence>
<sequence>MKSTSPRQGRSTATKTCPKCEKFIPVACKSCGCGHSFTLKTRTPEKDKGLGKPGGVVQTRQRALSERVRKETTRYCNVIDVQGIRNRSIKSRRARTQSLRTRMDSTSSTTSKSESPIEKPRDKPRIKVGRGRPSRAHLQRSKPTDTSQQMPTQVKDGSNEDSSSSREMEDVYSNIPKEKAMQYSIILAELNRKYLGQNFKPL</sequence>
<organism evidence="4 5">
    <name type="scientific">Owenia fusiformis</name>
    <name type="common">Polychaete worm</name>
    <dbReference type="NCBI Taxonomy" id="6347"/>
    <lineage>
        <taxon>Eukaryota</taxon>
        <taxon>Metazoa</taxon>
        <taxon>Spiralia</taxon>
        <taxon>Lophotrochozoa</taxon>
        <taxon>Annelida</taxon>
        <taxon>Polychaeta</taxon>
        <taxon>Sedentaria</taxon>
        <taxon>Canalipalpata</taxon>
        <taxon>Sabellida</taxon>
        <taxon>Oweniida</taxon>
        <taxon>Oweniidae</taxon>
        <taxon>Owenia</taxon>
    </lineage>
</organism>
<gene>
    <name evidence="4" type="ORF">OFUS_LOCUS5201</name>
</gene>
<proteinExistence type="inferred from homology"/>
<feature type="compositionally biased region" description="Basic residues" evidence="3">
    <location>
        <begin position="126"/>
        <end position="140"/>
    </location>
</feature>
<keyword evidence="5" id="KW-1185">Reference proteome</keyword>
<dbReference type="EMBL" id="CAIIXF020000002">
    <property type="protein sequence ID" value="CAH1778264.1"/>
    <property type="molecule type" value="Genomic_DNA"/>
</dbReference>
<feature type="compositionally biased region" description="Polar residues" evidence="3">
    <location>
        <begin position="144"/>
        <end position="162"/>
    </location>
</feature>
<dbReference type="AlphaFoldDB" id="A0A8J1TI77"/>
<dbReference type="Pfam" id="PF10571">
    <property type="entry name" value="UPF0547"/>
    <property type="match status" value="1"/>
</dbReference>
<feature type="region of interest" description="Disordered" evidence="3">
    <location>
        <begin position="41"/>
        <end position="65"/>
    </location>
</feature>
<evidence type="ECO:0000256" key="2">
    <source>
        <dbReference type="ARBA" id="ARBA00023054"/>
    </source>
</evidence>
<keyword evidence="2" id="KW-0175">Coiled coil</keyword>
<evidence type="ECO:0000256" key="1">
    <source>
        <dbReference type="ARBA" id="ARBA00008336"/>
    </source>
</evidence>
<dbReference type="Proteomes" id="UP000749559">
    <property type="component" value="Unassembled WGS sequence"/>
</dbReference>
<dbReference type="OrthoDB" id="5981040at2759"/>
<dbReference type="InterPro" id="IPR018886">
    <property type="entry name" value="UPF0547"/>
</dbReference>
<comment type="similarity">
    <text evidence="1">Belongs to the UPF0547 family.</text>
</comment>
<feature type="compositionally biased region" description="Low complexity" evidence="3">
    <location>
        <begin position="105"/>
        <end position="114"/>
    </location>
</feature>